<keyword evidence="4" id="KW-0235">DNA replication</keyword>
<reference evidence="8" key="1">
    <citation type="submission" date="2021-05" db="EMBL/GenBank/DDBJ databases">
        <title>Encephalitozoon hellem ATCC 50604 Complete Genome.</title>
        <authorList>
            <person name="Mascarenhas dos Santos A.C."/>
            <person name="Julian A.T."/>
            <person name="Pombert J.-F."/>
        </authorList>
    </citation>
    <scope>NUCLEOTIDE SEQUENCE</scope>
    <source>
        <strain evidence="8">ATCC 50604</strain>
    </source>
</reference>
<dbReference type="PANTHER" id="PTHR23061:SF12">
    <property type="entry name" value="DNA POLYMERASE ALPHA SUBUNIT B"/>
    <property type="match status" value="1"/>
</dbReference>
<feature type="domain" description="DNA polymerase alpha subunit B OB" evidence="7">
    <location>
        <begin position="62"/>
        <end position="143"/>
    </location>
</feature>
<dbReference type="InterPro" id="IPR054300">
    <property type="entry name" value="OB_DPOA2"/>
</dbReference>
<organism evidence="8 10">
    <name type="scientific">Encephalitozoon hellem</name>
    <name type="common">Microsporidian parasite</name>
    <dbReference type="NCBI Taxonomy" id="27973"/>
    <lineage>
        <taxon>Eukaryota</taxon>
        <taxon>Fungi</taxon>
        <taxon>Fungi incertae sedis</taxon>
        <taxon>Microsporidia</taxon>
        <taxon>Unikaryonidae</taxon>
        <taxon>Encephalitozoon</taxon>
    </lineage>
</organism>
<evidence type="ECO:0000259" key="7">
    <source>
        <dbReference type="Pfam" id="PF22062"/>
    </source>
</evidence>
<gene>
    <name evidence="8" type="ORF">GPU96_10g19790</name>
    <name evidence="9" type="ORF">PFJ87_10g01270</name>
</gene>
<evidence type="ECO:0000256" key="5">
    <source>
        <dbReference type="ARBA" id="ARBA00023242"/>
    </source>
</evidence>
<accession>A0A9Q9CC75</accession>
<name>A0A9Q9CC75_ENCHE</name>
<dbReference type="Pfam" id="PF22062">
    <property type="entry name" value="OB_DPOA2"/>
    <property type="match status" value="1"/>
</dbReference>
<dbReference type="GO" id="GO:0005658">
    <property type="term" value="C:alpha DNA polymerase:primase complex"/>
    <property type="evidence" value="ECO:0007669"/>
    <property type="project" value="TreeGrafter"/>
</dbReference>
<evidence type="ECO:0000313" key="9">
    <source>
        <dbReference type="EMBL" id="WEL39679.1"/>
    </source>
</evidence>
<dbReference type="Gene3D" id="3.60.21.60">
    <property type="match status" value="1"/>
</dbReference>
<comment type="similarity">
    <text evidence="2">Belongs to the DNA polymerase alpha subunit B family.</text>
</comment>
<dbReference type="Pfam" id="PF04042">
    <property type="entry name" value="DNA_pol_E_B"/>
    <property type="match status" value="1"/>
</dbReference>
<keyword evidence="5" id="KW-0539">Nucleus</keyword>
<dbReference type="InterPro" id="IPR007185">
    <property type="entry name" value="DNA_pol_a/d/e_bsu"/>
</dbReference>
<reference evidence="9 11" key="2">
    <citation type="submission" date="2023-02" db="EMBL/GenBank/DDBJ databases">
        <title>Encephalitozoon hellem ATCC 50451 complete genome.</title>
        <authorList>
            <person name="Mascarenhas dos Santos A.C."/>
            <person name="Julian A.T."/>
            <person name="Pombert J.-F."/>
        </authorList>
    </citation>
    <scope>NUCLEOTIDE SEQUENCE [LARGE SCALE GENOMIC DNA]</scope>
    <source>
        <strain evidence="9 11">ATCC 50451</strain>
    </source>
</reference>
<feature type="domain" description="DNA polymerase alpha/delta/epsilon subunit B" evidence="6">
    <location>
        <begin position="182"/>
        <end position="367"/>
    </location>
</feature>
<dbReference type="EMBL" id="CP075156">
    <property type="protein sequence ID" value="UTX44188.1"/>
    <property type="molecule type" value="Genomic_DNA"/>
</dbReference>
<evidence type="ECO:0000256" key="4">
    <source>
        <dbReference type="ARBA" id="ARBA00022705"/>
    </source>
</evidence>
<dbReference type="InterPro" id="IPR016722">
    <property type="entry name" value="DNA_pol_alpha_bsu"/>
</dbReference>
<dbReference type="AlphaFoldDB" id="A0A9Q9CC75"/>
<comment type="subcellular location">
    <subcellularLocation>
        <location evidence="1">Nucleus</location>
    </subcellularLocation>
</comment>
<keyword evidence="11" id="KW-1185">Reference proteome</keyword>
<protein>
    <recommendedName>
        <fullName evidence="3">DNA polymerase alpha subunit B</fullName>
    </recommendedName>
</protein>
<evidence type="ECO:0000313" key="10">
    <source>
        <dbReference type="Proteomes" id="UP001059546"/>
    </source>
</evidence>
<dbReference type="EMBL" id="CP119071">
    <property type="protein sequence ID" value="WEL39679.1"/>
    <property type="molecule type" value="Genomic_DNA"/>
</dbReference>
<evidence type="ECO:0000313" key="8">
    <source>
        <dbReference type="EMBL" id="UTX44188.1"/>
    </source>
</evidence>
<evidence type="ECO:0000256" key="2">
    <source>
        <dbReference type="ARBA" id="ARBA00007299"/>
    </source>
</evidence>
<dbReference type="OrthoDB" id="336885at2759"/>
<evidence type="ECO:0000313" key="11">
    <source>
        <dbReference type="Proteomes" id="UP001217963"/>
    </source>
</evidence>
<dbReference type="GO" id="GO:0006270">
    <property type="term" value="P:DNA replication initiation"/>
    <property type="evidence" value="ECO:0007669"/>
    <property type="project" value="TreeGrafter"/>
</dbReference>
<evidence type="ECO:0000256" key="3">
    <source>
        <dbReference type="ARBA" id="ARBA00018596"/>
    </source>
</evidence>
<sequence>MDFDRQVFRTLSKGHSARSCIRIAQRPRVSNFYLKKKDKYEYVRYRLASMRPYFLELLGVESFEPVNHVSSTSFYTYGIVMNPFGHKLDPKNVFIASSIDGSNDVVVRLNLEYLQRYSVFPGQVVAIKGKNGTGSEITVEAIYCIPVVDVNSAEPSEKERHAQPFISAFSGPYGAGPEFGILDRILAEDADVLILTGPFIDPVEGGVSESPYSMMEGAFIPKIREWLSKGPERKVVLVPSTSDVISLNVFPQGPIDLNDERIICVSNPCSFFLNGFLVAVSSLDTALEISSEECFYDSKLDYGEDVCGKLLFGNDRLERISYHLVFQRTFLPVFPSMNIVSYSVPESMSMDTAPDIYIIVSRLKHFSRSVGPSVVVNLGLPTREAEKVVCFIRLPETLGEKKPSIEFRHLSGVLHKAENK</sequence>
<dbReference type="GO" id="GO:0003677">
    <property type="term" value="F:DNA binding"/>
    <property type="evidence" value="ECO:0007669"/>
    <property type="project" value="InterPro"/>
</dbReference>
<dbReference type="PANTHER" id="PTHR23061">
    <property type="entry name" value="DNA POLYMERASE 2 ALPHA 70 KDA SUBUNIT"/>
    <property type="match status" value="1"/>
</dbReference>
<dbReference type="Proteomes" id="UP001059546">
    <property type="component" value="Chromosome X"/>
</dbReference>
<evidence type="ECO:0000259" key="6">
    <source>
        <dbReference type="Pfam" id="PF04042"/>
    </source>
</evidence>
<evidence type="ECO:0000256" key="1">
    <source>
        <dbReference type="ARBA" id="ARBA00004123"/>
    </source>
</evidence>
<dbReference type="Proteomes" id="UP001217963">
    <property type="component" value="Chromosome X"/>
</dbReference>
<proteinExistence type="inferred from homology"/>